<feature type="compositionally biased region" description="Basic and acidic residues" evidence="1">
    <location>
        <begin position="129"/>
        <end position="154"/>
    </location>
</feature>
<feature type="compositionally biased region" description="Basic and acidic residues" evidence="1">
    <location>
        <begin position="13"/>
        <end position="26"/>
    </location>
</feature>
<feature type="compositionally biased region" description="Basic and acidic residues" evidence="1">
    <location>
        <begin position="332"/>
        <end position="343"/>
    </location>
</feature>
<organism evidence="3 4">
    <name type="scientific">Penicillium vulpinum</name>
    <dbReference type="NCBI Taxonomy" id="29845"/>
    <lineage>
        <taxon>Eukaryota</taxon>
        <taxon>Fungi</taxon>
        <taxon>Dikarya</taxon>
        <taxon>Ascomycota</taxon>
        <taxon>Pezizomycotina</taxon>
        <taxon>Eurotiomycetes</taxon>
        <taxon>Eurotiomycetidae</taxon>
        <taxon>Eurotiales</taxon>
        <taxon>Aspergillaceae</taxon>
        <taxon>Penicillium</taxon>
    </lineage>
</organism>
<reference evidence="4" key="1">
    <citation type="journal article" date="2017" name="Nat. Microbiol.">
        <title>Global analysis of biosynthetic gene clusters reveals vast potential of secondary metabolite production in Penicillium species.</title>
        <authorList>
            <person name="Nielsen J.C."/>
            <person name="Grijseels S."/>
            <person name="Prigent S."/>
            <person name="Ji B."/>
            <person name="Dainat J."/>
            <person name="Nielsen K.F."/>
            <person name="Frisvad J.C."/>
            <person name="Workman M."/>
            <person name="Nielsen J."/>
        </authorList>
    </citation>
    <scope>NUCLEOTIDE SEQUENCE [LARGE SCALE GENOMIC DNA]</scope>
    <source>
        <strain evidence="4">IBT 29486</strain>
    </source>
</reference>
<dbReference type="GO" id="GO:0006357">
    <property type="term" value="P:regulation of transcription by RNA polymerase II"/>
    <property type="evidence" value="ECO:0007669"/>
    <property type="project" value="TreeGrafter"/>
</dbReference>
<dbReference type="SUPFAM" id="SSF46689">
    <property type="entry name" value="Homeodomain-like"/>
    <property type="match status" value="2"/>
</dbReference>
<dbReference type="PROSITE" id="PS51293">
    <property type="entry name" value="SANT"/>
    <property type="match status" value="1"/>
</dbReference>
<evidence type="ECO:0000256" key="1">
    <source>
        <dbReference type="SAM" id="MobiDB-lite"/>
    </source>
</evidence>
<comment type="caution">
    <text evidence="3">The sequence shown here is derived from an EMBL/GenBank/DDBJ whole genome shotgun (WGS) entry which is preliminary data.</text>
</comment>
<feature type="compositionally biased region" description="Polar residues" evidence="1">
    <location>
        <begin position="1905"/>
        <end position="1950"/>
    </location>
</feature>
<feature type="compositionally biased region" description="Low complexity" evidence="1">
    <location>
        <begin position="1732"/>
        <end position="1755"/>
    </location>
</feature>
<feature type="compositionally biased region" description="Basic and acidic residues" evidence="1">
    <location>
        <begin position="559"/>
        <end position="570"/>
    </location>
</feature>
<dbReference type="SMART" id="SM00717">
    <property type="entry name" value="SANT"/>
    <property type="match status" value="2"/>
</dbReference>
<accession>A0A1V6R3G4</accession>
<feature type="domain" description="SANT" evidence="2">
    <location>
        <begin position="1093"/>
        <end position="1144"/>
    </location>
</feature>
<feature type="compositionally biased region" description="Basic and acidic residues" evidence="1">
    <location>
        <begin position="1613"/>
        <end position="1625"/>
    </location>
</feature>
<feature type="compositionally biased region" description="Basic and acidic residues" evidence="1">
    <location>
        <begin position="375"/>
        <end position="390"/>
    </location>
</feature>
<feature type="compositionally biased region" description="Low complexity" evidence="1">
    <location>
        <begin position="1778"/>
        <end position="1809"/>
    </location>
</feature>
<dbReference type="CDD" id="cd00167">
    <property type="entry name" value="SANT"/>
    <property type="match status" value="1"/>
</dbReference>
<feature type="region of interest" description="Disordered" evidence="1">
    <location>
        <begin position="478"/>
        <end position="787"/>
    </location>
</feature>
<feature type="compositionally biased region" description="Low complexity" evidence="1">
    <location>
        <begin position="1492"/>
        <end position="1505"/>
    </location>
</feature>
<feature type="compositionally biased region" description="Basic residues" evidence="1">
    <location>
        <begin position="174"/>
        <end position="183"/>
    </location>
</feature>
<evidence type="ECO:0000313" key="3">
    <source>
        <dbReference type="EMBL" id="OQD95993.1"/>
    </source>
</evidence>
<feature type="compositionally biased region" description="Polar residues" evidence="1">
    <location>
        <begin position="750"/>
        <end position="767"/>
    </location>
</feature>
<dbReference type="Gene3D" id="1.10.10.60">
    <property type="entry name" value="Homeodomain-like"/>
    <property type="match status" value="1"/>
</dbReference>
<name>A0A1V6R3G4_9EURO</name>
<dbReference type="PANTHER" id="PTHR13992:SF39">
    <property type="entry name" value="SMRTER, ISOFORM G"/>
    <property type="match status" value="1"/>
</dbReference>
<feature type="compositionally biased region" description="Basic and acidic residues" evidence="1">
    <location>
        <begin position="199"/>
        <end position="305"/>
    </location>
</feature>
<feature type="compositionally biased region" description="Low complexity" evidence="1">
    <location>
        <begin position="307"/>
        <end position="317"/>
    </location>
</feature>
<feature type="compositionally biased region" description="Pro residues" evidence="1">
    <location>
        <begin position="1823"/>
        <end position="1833"/>
    </location>
</feature>
<feature type="compositionally biased region" description="Polar residues" evidence="1">
    <location>
        <begin position="1"/>
        <end position="12"/>
    </location>
</feature>
<dbReference type="InterPro" id="IPR001005">
    <property type="entry name" value="SANT/Myb"/>
</dbReference>
<evidence type="ECO:0000313" key="4">
    <source>
        <dbReference type="Proteomes" id="UP000191518"/>
    </source>
</evidence>
<feature type="region of interest" description="Disordered" evidence="1">
    <location>
        <begin position="841"/>
        <end position="877"/>
    </location>
</feature>
<keyword evidence="4" id="KW-1185">Reference proteome</keyword>
<feature type="compositionally biased region" description="Polar residues" evidence="1">
    <location>
        <begin position="615"/>
        <end position="624"/>
    </location>
</feature>
<feature type="region of interest" description="Disordered" evidence="1">
    <location>
        <begin position="1465"/>
        <end position="1505"/>
    </location>
</feature>
<dbReference type="InterPro" id="IPR051571">
    <property type="entry name" value="N-CoR_corepressor"/>
</dbReference>
<dbReference type="InterPro" id="IPR017884">
    <property type="entry name" value="SANT_dom"/>
</dbReference>
<feature type="region of interest" description="Disordered" evidence="1">
    <location>
        <begin position="1182"/>
        <end position="1269"/>
    </location>
</feature>
<dbReference type="Pfam" id="PF00249">
    <property type="entry name" value="Myb_DNA-binding"/>
    <property type="match status" value="1"/>
</dbReference>
<feature type="compositionally biased region" description="Basic and acidic residues" evidence="1">
    <location>
        <begin position="68"/>
        <end position="118"/>
    </location>
</feature>
<feature type="region of interest" description="Disordered" evidence="1">
    <location>
        <begin position="985"/>
        <end position="1011"/>
    </location>
</feature>
<feature type="compositionally biased region" description="Low complexity" evidence="1">
    <location>
        <begin position="988"/>
        <end position="1002"/>
    </location>
</feature>
<feature type="compositionally biased region" description="Low complexity" evidence="1">
    <location>
        <begin position="733"/>
        <end position="749"/>
    </location>
</feature>
<feature type="compositionally biased region" description="Low complexity" evidence="1">
    <location>
        <begin position="1586"/>
        <end position="1601"/>
    </location>
</feature>
<gene>
    <name evidence="3" type="ORF">PENVUL_c098G07219</name>
</gene>
<evidence type="ECO:0000259" key="2">
    <source>
        <dbReference type="PROSITE" id="PS51293"/>
    </source>
</evidence>
<dbReference type="GO" id="GO:0034967">
    <property type="term" value="C:Set3 complex"/>
    <property type="evidence" value="ECO:0007669"/>
    <property type="project" value="TreeGrafter"/>
</dbReference>
<feature type="region of interest" description="Disordered" evidence="1">
    <location>
        <begin position="1"/>
        <end position="390"/>
    </location>
</feature>
<feature type="compositionally biased region" description="Polar residues" evidence="1">
    <location>
        <begin position="517"/>
        <end position="526"/>
    </location>
</feature>
<feature type="compositionally biased region" description="Gly residues" evidence="1">
    <location>
        <begin position="58"/>
        <end position="67"/>
    </location>
</feature>
<proteinExistence type="predicted"/>
<dbReference type="InterPro" id="IPR009057">
    <property type="entry name" value="Homeodomain-like_sf"/>
</dbReference>
<feature type="compositionally biased region" description="Low complexity" evidence="1">
    <location>
        <begin position="1846"/>
        <end position="1859"/>
    </location>
</feature>
<feature type="compositionally biased region" description="Basic and acidic residues" evidence="1">
    <location>
        <begin position="1222"/>
        <end position="1233"/>
    </location>
</feature>
<dbReference type="OrthoDB" id="6133115at2759"/>
<feature type="compositionally biased region" description="Basic and acidic residues" evidence="1">
    <location>
        <begin position="527"/>
        <end position="536"/>
    </location>
</feature>
<dbReference type="Proteomes" id="UP000191518">
    <property type="component" value="Unassembled WGS sequence"/>
</dbReference>
<dbReference type="STRING" id="29845.A0A1V6R3G4"/>
<sequence length="2042" mass="224889">MSSRFPPSSGFNSRDRSPQRFGDRRPPIGPRGPDDGPAPFGRDPPRGPRALVDSPRGGHFGGRGRGYGRGDFRDRDRDLRDRDRDRDFRDNRDGPPFRRDMDRDWARRDRDFDPRDNRIGFGRGRSRSPTRDFRDIREPPGRDFDLVRMRRNSRDSIISASSGGPEGPPPNVGHIHRGGMRGRGRGDWEGGRGRGRPPFLDDRDLFRRRSRSREPWRGRDRMVDRDRDRDMDRDRALDRDRMMDRDRERDLPRPRDRDRELDRDLDRRDRFDRREDWDNRRPDREDRDRPVDFWKRDRPPSRADSRAASGSTTSSHPPTAPGPGPGPALADRLSDHPQVDHGRKPTIPGTAALEPTRDPERNDTVAVRTSAARPDAIRPDTVRPDAARPDIVRADAVRPEAILPEAALPQAVRPDIARPDAVRLDAARPDIARPDAVRLDAARPDIALPQAVRPGAAEPDIVQPDAARLEAIRPDAMKSPGHIIRNSPPLAAPQVPAFGSVPASITNASSHKDSPDQRTVTSSTFSTERERYEARQRQPVQPPKGPKAERTETTQLLEPRSRFEGLREAGKQQVASARLSKPSINLPDVSPPTAPAAMSRPDPGIGPNEGFGAGRSNSLTSSPTFARIPPPAPRALSREPSMSPRMQPSGIPTGPRALQWKDPSPRGRKGSKQWVRPGYGRTPSIPNALPKQEPVDESEAVSPANEATRPLLPPAIDEPESGEILPCEPAKEPSSVSPSLNLPLRRSLSAVDTQTSDANELSEQGGTDQPALIPDFEGSSDEEDGENIVFTQEYLDERKRIFEKDMESLRAELPPSPLEDSAIVALLLKIQLLGMIANEQRVEPSPESLAEQVAERPMDPLPSVEDEEPADSPSTERVVSFAPTLFERETEPIAETIIPPVVPPDEVTVESLPFLHSGSPTPISDMDVYHENIATQNRLRDAFSTELSKEQAKVFKKNALLRAEYVSHYKLWRMAIWELDRMKDKKSVTPGPASPPVSTVPTTPAPMPEGREGRRYKGNSELDFLNALKASEISAQEELERRRIKMATARPDLGREAIIPNMLEPREVKARIYKDVNNTIECNRALDVFGFVPPPNDFTPEEHMIFTDAFMAHPKQWGKIAEYLPGRNFQQCIVHYYLTKEEIKYKAKLSKRWSKRKGTRKGPRPKSNALIADLSVVKPDFVGEEEPPAVTDTGRPRRAAAPTFGNESIEIESVPVTRRGQLGKDGEPVERSSSRRGGRGGGTRAARRAKTTAQIDPKTQAAMPQGNLPPSVPPTPLHPGNEMELVPDHILEGYESREREHTEKESLPPIPRSRVGRGRAKEGVYVFESTEVEPPLASKQLETGYGSLQPTSYWSVPEQRDFPALLGHFGRDFEGISSWMKTKTTVMVKNFYQRRLDSGQKDFELILTDAEEKKARGEPTGPLPVPSVAPKRRYEATPSSIIPRPLAPHGDPMSEVDEIRFPKGKPVGLSPQPMSLHGRPPSEKERNVGRYQPLAQASAASPVPSTATLIEESTRAIRAQGGPSHRIQGPRLGYFTEDRRDSSVLPHANSRAQELPISSRHPSSMPPDMARMEPLSAQAYMPAQQSTSLLSSTHSRHPSLTQTPGSPIQQLRPELDVSSVHRDPFAQRPYYSLTGQPMGLAQSPRPGLSPVKDVPRPSATPAPDATRQVPAKRSNIMSILNDEPEEPQPRKRFASEQTPSVPGATPGMNPRPVYQASGPPPRHEDTIMSGMPQKPSGYPQQSQYQPSSRGYEYPGYGPPPGGSGTSANNDWMARFDPRAQQTPPQPQAQSLPSQQQQSGRQGSYSSYAATPSQSSVPLTNLPAPSPAPTPPPTNASQRSAYPNVFSQASSAQPPMASGSRDMASQPASYRQASPGPRSSMAYGSRQDPPTPAQSSASLYGMHPRQSATPNPVQQHSYQQHVQTMVSGSHQPQSHRSTPVNLPGASSQYGHNTPPPQSQAGRSMASLASLGRSYTPPSALHPSMSGGTMGSYAPQSSAPGSIPPLHQRPLASLGDTVSTPTHHRVYSHGSSQGGVPPPSQPPR</sequence>
<dbReference type="Gene3D" id="1.20.58.1880">
    <property type="match status" value="1"/>
</dbReference>
<dbReference type="PANTHER" id="PTHR13992">
    <property type="entry name" value="NUCLEAR RECEPTOR CO-REPRESSOR RELATED NCOR"/>
    <property type="match status" value="1"/>
</dbReference>
<feature type="region of interest" description="Disordered" evidence="1">
    <location>
        <begin position="1539"/>
        <end position="2042"/>
    </location>
</feature>
<protein>
    <recommendedName>
        <fullName evidence="2">SANT domain-containing protein</fullName>
    </recommendedName>
</protein>
<dbReference type="EMBL" id="MDYP01000098">
    <property type="protein sequence ID" value="OQD95993.1"/>
    <property type="molecule type" value="Genomic_DNA"/>
</dbReference>